<dbReference type="PROSITE" id="PS50949">
    <property type="entry name" value="HTH_GNTR"/>
    <property type="match status" value="1"/>
</dbReference>
<evidence type="ECO:0000256" key="3">
    <source>
        <dbReference type="ARBA" id="ARBA00023163"/>
    </source>
</evidence>
<evidence type="ECO:0000256" key="2">
    <source>
        <dbReference type="ARBA" id="ARBA00023125"/>
    </source>
</evidence>
<gene>
    <name evidence="5" type="ORF">SAMN02745664_102112</name>
</gene>
<dbReference type="RefSeq" id="WP_076554604.1">
    <property type="nucleotide sequence ID" value="NZ_FTNU01000002.1"/>
</dbReference>
<keyword evidence="6" id="KW-1185">Reference proteome</keyword>
<dbReference type="InterPro" id="IPR050679">
    <property type="entry name" value="Bact_HTH_transcr_reg"/>
</dbReference>
<dbReference type="PANTHER" id="PTHR44846">
    <property type="entry name" value="MANNOSYL-D-GLYCERATE TRANSPORT/METABOLISM SYSTEM REPRESSOR MNGR-RELATED"/>
    <property type="match status" value="1"/>
</dbReference>
<proteinExistence type="predicted"/>
<organism evidence="5 6">
    <name type="scientific">Moraxella cuniculi DSM 21768</name>
    <dbReference type="NCBI Taxonomy" id="1122245"/>
    <lineage>
        <taxon>Bacteria</taxon>
        <taxon>Pseudomonadati</taxon>
        <taxon>Pseudomonadota</taxon>
        <taxon>Gammaproteobacteria</taxon>
        <taxon>Moraxellales</taxon>
        <taxon>Moraxellaceae</taxon>
        <taxon>Moraxella</taxon>
    </lineage>
</organism>
<keyword evidence="2" id="KW-0238">DNA-binding</keyword>
<evidence type="ECO:0000313" key="5">
    <source>
        <dbReference type="EMBL" id="SIR79264.1"/>
    </source>
</evidence>
<dbReference type="SMART" id="SM00345">
    <property type="entry name" value="HTH_GNTR"/>
    <property type="match status" value="1"/>
</dbReference>
<keyword evidence="3" id="KW-0804">Transcription</keyword>
<dbReference type="Pfam" id="PF07702">
    <property type="entry name" value="UTRA"/>
    <property type="match status" value="1"/>
</dbReference>
<dbReference type="PANTHER" id="PTHR44846:SF16">
    <property type="entry name" value="TRANSCRIPTIONAL REGULATOR PHNF-RELATED"/>
    <property type="match status" value="1"/>
</dbReference>
<dbReference type="EMBL" id="FTNU01000002">
    <property type="protein sequence ID" value="SIR79264.1"/>
    <property type="molecule type" value="Genomic_DNA"/>
</dbReference>
<accession>A0A1N7DTU8</accession>
<dbReference type="InterPro" id="IPR036390">
    <property type="entry name" value="WH_DNA-bd_sf"/>
</dbReference>
<dbReference type="InterPro" id="IPR036388">
    <property type="entry name" value="WH-like_DNA-bd_sf"/>
</dbReference>
<dbReference type="InterPro" id="IPR028978">
    <property type="entry name" value="Chorismate_lyase_/UTRA_dom_sf"/>
</dbReference>
<dbReference type="Pfam" id="PF00392">
    <property type="entry name" value="GntR"/>
    <property type="match status" value="1"/>
</dbReference>
<dbReference type="AlphaFoldDB" id="A0A1N7DTU8"/>
<sequence length="243" mass="27638">MANKTPIYLRIKHAILENIHAGIWASGVAIPAEITLAQNFGVSRMTVNRAIKELEAERILQRIQGSGTYVAQQKYNNVHIEIQNIANDIRSSHQRYHAQVLTLGSLNHEQLTTPENRWLAELFFGGTPSDDDQLYRVDIVHHGDDLPIQYEQRWVNAKLCADFIHQDFEKTNTSDYLISHVPLEYGDYQIQAVMPPHEVRTALLMTEGEPALLHTRHTKSQGMAVTFVNMWHAGSRFSFGGQL</sequence>
<dbReference type="InterPro" id="IPR011663">
    <property type="entry name" value="UTRA"/>
</dbReference>
<dbReference type="SUPFAM" id="SSF64288">
    <property type="entry name" value="Chorismate lyase-like"/>
    <property type="match status" value="1"/>
</dbReference>
<dbReference type="SMART" id="SM00866">
    <property type="entry name" value="UTRA"/>
    <property type="match status" value="1"/>
</dbReference>
<dbReference type="Proteomes" id="UP000187495">
    <property type="component" value="Unassembled WGS sequence"/>
</dbReference>
<dbReference type="FunFam" id="1.10.10.10:FF:000079">
    <property type="entry name" value="GntR family transcriptional regulator"/>
    <property type="match status" value="1"/>
</dbReference>
<dbReference type="GO" id="GO:0003700">
    <property type="term" value="F:DNA-binding transcription factor activity"/>
    <property type="evidence" value="ECO:0007669"/>
    <property type="project" value="InterPro"/>
</dbReference>
<feature type="domain" description="HTH gntR-type" evidence="4">
    <location>
        <begin position="5"/>
        <end position="73"/>
    </location>
</feature>
<dbReference type="PRINTS" id="PR00035">
    <property type="entry name" value="HTHGNTR"/>
</dbReference>
<reference evidence="6" key="1">
    <citation type="submission" date="2017-01" db="EMBL/GenBank/DDBJ databases">
        <authorList>
            <person name="Varghese N."/>
            <person name="Submissions S."/>
        </authorList>
    </citation>
    <scope>NUCLEOTIDE SEQUENCE [LARGE SCALE GENOMIC DNA]</scope>
    <source>
        <strain evidence="6">DSM 21768</strain>
    </source>
</reference>
<evidence type="ECO:0000313" key="6">
    <source>
        <dbReference type="Proteomes" id="UP000187495"/>
    </source>
</evidence>
<evidence type="ECO:0000256" key="1">
    <source>
        <dbReference type="ARBA" id="ARBA00023015"/>
    </source>
</evidence>
<protein>
    <submittedName>
        <fullName evidence="5">Transcriptional regulator, GntR family</fullName>
    </submittedName>
</protein>
<dbReference type="GO" id="GO:0003677">
    <property type="term" value="F:DNA binding"/>
    <property type="evidence" value="ECO:0007669"/>
    <property type="project" value="UniProtKB-KW"/>
</dbReference>
<dbReference type="SUPFAM" id="SSF46785">
    <property type="entry name" value="Winged helix' DNA-binding domain"/>
    <property type="match status" value="1"/>
</dbReference>
<evidence type="ECO:0000259" key="4">
    <source>
        <dbReference type="PROSITE" id="PS50949"/>
    </source>
</evidence>
<dbReference type="InterPro" id="IPR000524">
    <property type="entry name" value="Tscrpt_reg_HTH_GntR"/>
</dbReference>
<dbReference type="STRING" id="34061.B0189_03150"/>
<name>A0A1N7DTU8_9GAMM</name>
<dbReference type="Gene3D" id="3.40.1410.10">
    <property type="entry name" value="Chorismate lyase-like"/>
    <property type="match status" value="1"/>
</dbReference>
<dbReference type="CDD" id="cd07377">
    <property type="entry name" value="WHTH_GntR"/>
    <property type="match status" value="1"/>
</dbReference>
<dbReference type="Gene3D" id="1.10.10.10">
    <property type="entry name" value="Winged helix-like DNA-binding domain superfamily/Winged helix DNA-binding domain"/>
    <property type="match status" value="1"/>
</dbReference>
<keyword evidence="1" id="KW-0805">Transcription regulation</keyword>